<dbReference type="EMBL" id="BJWL01000260">
    <property type="protein sequence ID" value="GFS36736.1"/>
    <property type="molecule type" value="Genomic_DNA"/>
</dbReference>
<reference evidence="3" key="1">
    <citation type="submission" date="2019-07" db="EMBL/GenBank/DDBJ databases">
        <title>De Novo Assembly of kiwifruit Actinidia rufa.</title>
        <authorList>
            <person name="Sugita-Konishi S."/>
            <person name="Sato K."/>
            <person name="Mori E."/>
            <person name="Abe Y."/>
            <person name="Kisaki G."/>
            <person name="Hamano K."/>
            <person name="Suezawa K."/>
            <person name="Otani M."/>
            <person name="Fukuda T."/>
            <person name="Manabe T."/>
            <person name="Gomi K."/>
            <person name="Tabuchi M."/>
            <person name="Akimitsu K."/>
            <person name="Kataoka I."/>
        </authorList>
    </citation>
    <scope>NUCLEOTIDE SEQUENCE [LARGE SCALE GENOMIC DNA]</scope>
    <source>
        <strain evidence="3">cv. Fuchu</strain>
    </source>
</reference>
<gene>
    <name evidence="2" type="ORF">Acr_00g0047790</name>
</gene>
<keyword evidence="1" id="KW-0732">Signal</keyword>
<keyword evidence="3" id="KW-1185">Reference proteome</keyword>
<accession>A0A7J0DJU6</accession>
<organism evidence="2 3">
    <name type="scientific">Actinidia rufa</name>
    <dbReference type="NCBI Taxonomy" id="165716"/>
    <lineage>
        <taxon>Eukaryota</taxon>
        <taxon>Viridiplantae</taxon>
        <taxon>Streptophyta</taxon>
        <taxon>Embryophyta</taxon>
        <taxon>Tracheophyta</taxon>
        <taxon>Spermatophyta</taxon>
        <taxon>Magnoliopsida</taxon>
        <taxon>eudicotyledons</taxon>
        <taxon>Gunneridae</taxon>
        <taxon>Pentapetalae</taxon>
        <taxon>asterids</taxon>
        <taxon>Ericales</taxon>
        <taxon>Actinidiaceae</taxon>
        <taxon>Actinidia</taxon>
    </lineage>
</organism>
<protein>
    <submittedName>
        <fullName evidence="2">Uncharacterized protein</fullName>
    </submittedName>
</protein>
<proteinExistence type="predicted"/>
<evidence type="ECO:0000256" key="1">
    <source>
        <dbReference type="SAM" id="SignalP"/>
    </source>
</evidence>
<dbReference type="Proteomes" id="UP000585474">
    <property type="component" value="Unassembled WGS sequence"/>
</dbReference>
<evidence type="ECO:0000313" key="3">
    <source>
        <dbReference type="Proteomes" id="UP000585474"/>
    </source>
</evidence>
<evidence type="ECO:0000313" key="2">
    <source>
        <dbReference type="EMBL" id="GFS36736.1"/>
    </source>
</evidence>
<feature type="chain" id="PRO_5029618884" evidence="1">
    <location>
        <begin position="19"/>
        <end position="216"/>
    </location>
</feature>
<comment type="caution">
    <text evidence="2">The sequence shown here is derived from an EMBL/GenBank/DDBJ whole genome shotgun (WGS) entry which is preliminary data.</text>
</comment>
<feature type="signal peptide" evidence="1">
    <location>
        <begin position="1"/>
        <end position="18"/>
    </location>
</feature>
<sequence>MFFHRKFFILCSVTGATATFSFSPFCKVVYSHYYELGLAFPQRLVVVGYPEYLFGQSPTPRVIATNSLVYFTHDLCTRFSWLQFCLSVGPFVPNTFGLDLPIRPLAPPDIYLGSECLANLVLQWVLPGHSPEMWLFWPIAVLPRSVVWNLFSSGLVVALDLLHWKPYSSWTSEIGRGHPFSASAGGMLSKASTMVTGLFTPSGLTSGVTSSKSAPE</sequence>
<name>A0A7J0DJU6_9ERIC</name>
<dbReference type="AlphaFoldDB" id="A0A7J0DJU6"/>